<feature type="compositionally biased region" description="Polar residues" evidence="1">
    <location>
        <begin position="593"/>
        <end position="618"/>
    </location>
</feature>
<feature type="domain" description="GAF" evidence="2">
    <location>
        <begin position="338"/>
        <end position="449"/>
    </location>
</feature>
<feature type="region of interest" description="Disordered" evidence="1">
    <location>
        <begin position="682"/>
        <end position="724"/>
    </location>
</feature>
<comment type="caution">
    <text evidence="3">The sequence shown here is derived from an EMBL/GenBank/DDBJ whole genome shotgun (WGS) entry which is preliminary data.</text>
</comment>
<feature type="compositionally biased region" description="Low complexity" evidence="1">
    <location>
        <begin position="85"/>
        <end position="99"/>
    </location>
</feature>
<keyword evidence="4" id="KW-1185">Reference proteome</keyword>
<feature type="compositionally biased region" description="Polar residues" evidence="1">
    <location>
        <begin position="690"/>
        <end position="713"/>
    </location>
</feature>
<dbReference type="SUPFAM" id="SSF55781">
    <property type="entry name" value="GAF domain-like"/>
    <property type="match status" value="1"/>
</dbReference>
<dbReference type="PANTHER" id="PTHR43102">
    <property type="entry name" value="SLR1143 PROTEIN"/>
    <property type="match status" value="1"/>
</dbReference>
<dbReference type="AlphaFoldDB" id="A0A4Z1FZG0"/>
<reference evidence="3 4" key="1">
    <citation type="submission" date="2017-12" db="EMBL/GenBank/DDBJ databases">
        <title>Comparative genomics of Botrytis spp.</title>
        <authorList>
            <person name="Valero-Jimenez C.A."/>
            <person name="Tapia P."/>
            <person name="Veloso J."/>
            <person name="Silva-Moreno E."/>
            <person name="Staats M."/>
            <person name="Valdes J.H."/>
            <person name="Van Kan J.A.L."/>
        </authorList>
    </citation>
    <scope>NUCLEOTIDE SEQUENCE [LARGE SCALE GENOMIC DNA]</scope>
    <source>
        <strain evidence="3 4">Bp0003</strain>
    </source>
</reference>
<sequence>MLGVGPMTYQAPAKPKKPKSHTRGATIPGASTQNSIPAPSTPGSSSSVFSGYVNAQVHQSSQTPPLPSTPSLQTTGSFDSSNFHTGISDTSTSTKKSGGFFRLFKKDSRSDGARSIEDLPSRGKVLYSRSEDRSQPAADPEPIDPIDEMGVLPTPDFIRPLPGQRLIPRREPNALYKVTSSPLANTQIGRARARAAARLTESISDVSESDWQTTNAGDEEESAIADSSSFYDETSREFNVMKNLEEQYEYVAIESAPTGDDAAIAEWINYIKSYSSGSFNISKPPAPPPRNARFDFLPAIYPHDEEMRIAKHYTINVPWTPELGGKTIALMEAAAKRFRLNSASVSIFDERHEILKVEVGYNLMTLERTTSISAHALYSEDVFVILDTHQDWRFARSPWVTGPPHIRFFAGAPLISDSGEIIGVFSIFSKTPRNEFARGDRKELAEFAALSVKDICLHSERMADPDLRCSPVVSSMRDTKINLLPNPLQFRRQMSPLVTQPAYFSMGLQFQQPNPLAKQTDSLREREDVSGKVSPESSIRDSEILYMAAPGHCRSISAGSAFPTQNSPEAFRQYLTPTLPQNFPDSEDPDSRPYSTSDLTSMDLPRNNTPNDTSNDTFYSEDSYSHQFDLDGPATPKQPKFVFPNTIYRNLGPSTSGISLNNSFGRLYMEGDSMVGSTYQQELSEPEPATPSTLLSRPFSSMSSTSIGTTLSSRIGGPNQGDEVTPPNAPWSNMAEAAFSCSFSGRQFGFDQVYAVQVDCSYPGMSDRDLLGPNGLKLKILASYGLPYGSESELNNNLSLKTAFLKGLRTNELRYTWTQDEAPQTQEEGAQLKFGILMPLCPVHQTRSRDHGIVYAMFRKANASSHNNLQPTEVDTHGLDRAATSMTVLLFNLDITDVETQLLAKQKVPRQVTPTIIGATEVGQIYYSRRSTSNYSKHSSF</sequence>
<evidence type="ECO:0000313" key="4">
    <source>
        <dbReference type="Proteomes" id="UP000297910"/>
    </source>
</evidence>
<name>A0A4Z1FZG0_9HELO</name>
<protein>
    <recommendedName>
        <fullName evidence="2">GAF domain-containing protein</fullName>
    </recommendedName>
</protein>
<dbReference type="PANTHER" id="PTHR43102:SF2">
    <property type="entry name" value="GAF DOMAIN-CONTAINING PROTEIN"/>
    <property type="match status" value="1"/>
</dbReference>
<feature type="region of interest" description="Disordered" evidence="1">
    <location>
        <begin position="514"/>
        <end position="537"/>
    </location>
</feature>
<proteinExistence type="predicted"/>
<feature type="compositionally biased region" description="Low complexity" evidence="1">
    <location>
        <begin position="59"/>
        <end position="75"/>
    </location>
</feature>
<dbReference type="EMBL" id="PQXI01000007">
    <property type="protein sequence ID" value="TGO30146.1"/>
    <property type="molecule type" value="Genomic_DNA"/>
</dbReference>
<feature type="region of interest" description="Disordered" evidence="1">
    <location>
        <begin position="1"/>
        <end position="149"/>
    </location>
</feature>
<feature type="region of interest" description="Disordered" evidence="1">
    <location>
        <begin position="577"/>
        <end position="618"/>
    </location>
</feature>
<evidence type="ECO:0000256" key="1">
    <source>
        <dbReference type="SAM" id="MobiDB-lite"/>
    </source>
</evidence>
<feature type="compositionally biased region" description="Basic and acidic residues" evidence="1">
    <location>
        <begin position="521"/>
        <end position="530"/>
    </location>
</feature>
<feature type="region of interest" description="Disordered" evidence="1">
    <location>
        <begin position="208"/>
        <end position="229"/>
    </location>
</feature>
<feature type="compositionally biased region" description="Basic and acidic residues" evidence="1">
    <location>
        <begin position="104"/>
        <end position="121"/>
    </location>
</feature>
<feature type="compositionally biased region" description="Low complexity" evidence="1">
    <location>
        <begin position="35"/>
        <end position="50"/>
    </location>
</feature>
<evidence type="ECO:0000259" key="2">
    <source>
        <dbReference type="Pfam" id="PF01590"/>
    </source>
</evidence>
<dbReference type="Gene3D" id="3.30.450.40">
    <property type="match status" value="1"/>
</dbReference>
<dbReference type="Pfam" id="PF01590">
    <property type="entry name" value="GAF"/>
    <property type="match status" value="1"/>
</dbReference>
<gene>
    <name evidence="3" type="ORF">BPAE_0007g00220</name>
</gene>
<accession>A0A4Z1FZG0</accession>
<organism evidence="3 4">
    <name type="scientific">Botrytis paeoniae</name>
    <dbReference type="NCBI Taxonomy" id="278948"/>
    <lineage>
        <taxon>Eukaryota</taxon>
        <taxon>Fungi</taxon>
        <taxon>Dikarya</taxon>
        <taxon>Ascomycota</taxon>
        <taxon>Pezizomycotina</taxon>
        <taxon>Leotiomycetes</taxon>
        <taxon>Helotiales</taxon>
        <taxon>Sclerotiniaceae</taxon>
        <taxon>Botrytis</taxon>
    </lineage>
</organism>
<dbReference type="Proteomes" id="UP000297910">
    <property type="component" value="Unassembled WGS sequence"/>
</dbReference>
<dbReference type="InterPro" id="IPR029016">
    <property type="entry name" value="GAF-like_dom_sf"/>
</dbReference>
<evidence type="ECO:0000313" key="3">
    <source>
        <dbReference type="EMBL" id="TGO30146.1"/>
    </source>
</evidence>
<dbReference type="InterPro" id="IPR003018">
    <property type="entry name" value="GAF"/>
</dbReference>